<name>A0A481Z991_9VIRU</name>
<evidence type="ECO:0000313" key="1">
    <source>
        <dbReference type="EMBL" id="QBK92065.1"/>
    </source>
</evidence>
<organism evidence="1">
    <name type="scientific">Pithovirus LCPAC304</name>
    <dbReference type="NCBI Taxonomy" id="2506594"/>
    <lineage>
        <taxon>Viruses</taxon>
        <taxon>Pithoviruses</taxon>
    </lineage>
</organism>
<reference evidence="1" key="1">
    <citation type="journal article" date="2019" name="MBio">
        <title>Virus Genomes from Deep Sea Sediments Expand the Ocean Megavirome and Support Independent Origins of Viral Gigantism.</title>
        <authorList>
            <person name="Backstrom D."/>
            <person name="Yutin N."/>
            <person name="Jorgensen S.L."/>
            <person name="Dharamshi J."/>
            <person name="Homa F."/>
            <person name="Zaremba-Niedwiedzka K."/>
            <person name="Spang A."/>
            <person name="Wolf Y.I."/>
            <person name="Koonin E.V."/>
            <person name="Ettema T.J."/>
        </authorList>
    </citation>
    <scope>NUCLEOTIDE SEQUENCE</scope>
</reference>
<protein>
    <submittedName>
        <fullName evidence="1">Uncharacterized protein</fullName>
    </submittedName>
</protein>
<proteinExistence type="predicted"/>
<gene>
    <name evidence="1" type="ORF">LCPAC304_04120</name>
</gene>
<accession>A0A481Z991</accession>
<sequence>MNKKMRPETILQRKNPRKRGHYTIRDFNNRVYNSKTGRRDGKLLYTTLRFGEVLDQLVVARKNAGNKRVYCFVENPKIMGYCCRDCGMERPDVSTLCHCCCTFCNAEYSVDRFHYRKRIKDFEQKMK</sequence>
<dbReference type="EMBL" id="MK500567">
    <property type="protein sequence ID" value="QBK92065.1"/>
    <property type="molecule type" value="Genomic_DNA"/>
</dbReference>